<keyword evidence="2" id="KW-0808">Transferase</keyword>
<evidence type="ECO:0000256" key="2">
    <source>
        <dbReference type="ARBA" id="ARBA00022679"/>
    </source>
</evidence>
<dbReference type="STRING" id="309803.CTN_1797"/>
<dbReference type="GO" id="GO:0016798">
    <property type="term" value="F:hydrolase activity, acting on glycosyl bonds"/>
    <property type="evidence" value="ECO:0007669"/>
    <property type="project" value="UniProtKB-KW"/>
</dbReference>
<keyword evidence="1" id="KW-0328">Glycosyltransferase</keyword>
<name>B9KAJ0_THENN</name>
<evidence type="ECO:0000313" key="5">
    <source>
        <dbReference type="Proteomes" id="UP000000445"/>
    </source>
</evidence>
<dbReference type="EMBL" id="CP000916">
    <property type="protein sequence ID" value="ACM23973.1"/>
    <property type="molecule type" value="Genomic_DNA"/>
</dbReference>
<sequence>MKGRDAPSLMGEWGMAEEILRKLLFHKRSLRKDETIDIFRRVTYFFPKDFVLTNYPRQPVAVFNPGAVLVGKSLHVFPRVIFDYYKYVSSIGHFVVDIDDLFNGKVKKPIEMEIVFWPRDIQEFLGCEDPRVFFRDSRFEILYTAKGYKDWSQEGKPHTDFLAYAVLDEDLNLLEKKYVSIKSTLGDFIPVSMKDSSFVESNVILTRITVGDTKVCWRGRMEGDSIDLYSLDPVFFPEKWETKVGWSTNAVRVKRGYLIGWHAVLKDLTYKNGLALVDGRGKLLGTTNYVLSPKGVIEEYGDRIRVIFGCGLVVYEGKVIWIGGVSDWAIGVFEADEGEIMNLMKEAT</sequence>
<evidence type="ECO:0000256" key="3">
    <source>
        <dbReference type="ARBA" id="ARBA00024356"/>
    </source>
</evidence>
<accession>B9KAJ0</accession>
<evidence type="ECO:0000256" key="1">
    <source>
        <dbReference type="ARBA" id="ARBA00022676"/>
    </source>
</evidence>
<dbReference type="KEGG" id="tna:CTN_1797"/>
<protein>
    <submittedName>
        <fullName evidence="4">Glycosidase</fullName>
    </submittedName>
</protein>
<keyword evidence="4" id="KW-0378">Hydrolase</keyword>
<dbReference type="Pfam" id="PF04041">
    <property type="entry name" value="Glyco_hydro_130"/>
    <property type="match status" value="1"/>
</dbReference>
<organism evidence="4 5">
    <name type="scientific">Thermotoga neapolitana (strain ATCC 49049 / DSM 4359 / NBRC 107923 / NS-E)</name>
    <dbReference type="NCBI Taxonomy" id="309803"/>
    <lineage>
        <taxon>Bacteria</taxon>
        <taxon>Thermotogati</taxon>
        <taxon>Thermotogota</taxon>
        <taxon>Thermotogae</taxon>
        <taxon>Thermotogales</taxon>
        <taxon>Thermotogaceae</taxon>
        <taxon>Thermotoga</taxon>
    </lineage>
</organism>
<gene>
    <name evidence="4" type="ordered locus">CTN_1797</name>
</gene>
<dbReference type="PIRSF" id="PIRSF016202">
    <property type="entry name" value="PH1107"/>
    <property type="match status" value="1"/>
</dbReference>
<dbReference type="Gene3D" id="2.115.10.20">
    <property type="entry name" value="Glycosyl hydrolase domain, family 43"/>
    <property type="match status" value="1"/>
</dbReference>
<dbReference type="eggNOG" id="COG2152">
    <property type="taxonomic scope" value="Bacteria"/>
</dbReference>
<dbReference type="GO" id="GO:0016757">
    <property type="term" value="F:glycosyltransferase activity"/>
    <property type="evidence" value="ECO:0007669"/>
    <property type="project" value="UniProtKB-KW"/>
</dbReference>
<dbReference type="InterPro" id="IPR007184">
    <property type="entry name" value="Mannoside_phosphorylase"/>
</dbReference>
<proteinExistence type="inferred from homology"/>
<dbReference type="InterPro" id="IPR023296">
    <property type="entry name" value="Glyco_hydro_beta-prop_sf"/>
</dbReference>
<dbReference type="Proteomes" id="UP000000445">
    <property type="component" value="Chromosome"/>
</dbReference>
<dbReference type="HOGENOM" id="CLU_796408_0_0_0"/>
<evidence type="ECO:0000313" key="4">
    <source>
        <dbReference type="EMBL" id="ACM23973.1"/>
    </source>
</evidence>
<keyword evidence="4" id="KW-0326">Glycosidase</keyword>
<keyword evidence="5" id="KW-1185">Reference proteome</keyword>
<dbReference type="SUPFAM" id="SSF75005">
    <property type="entry name" value="Arabinanase/levansucrase/invertase"/>
    <property type="match status" value="1"/>
</dbReference>
<dbReference type="PANTHER" id="PTHR34106">
    <property type="entry name" value="GLYCOSIDASE"/>
    <property type="match status" value="1"/>
</dbReference>
<dbReference type="AlphaFoldDB" id="B9KAJ0"/>
<dbReference type="PANTHER" id="PTHR34106:SF5">
    <property type="entry name" value="GLYCOSIDASE"/>
    <property type="match status" value="1"/>
</dbReference>
<reference evidence="4 5" key="1">
    <citation type="journal article" date="2009" name="Biosci. Biotechnol. Biochem.">
        <title>WeGAS: a web-based microbial genome annotation system.</title>
        <authorList>
            <person name="Lee D."/>
            <person name="Seo H."/>
            <person name="Park C."/>
            <person name="Park K."/>
        </authorList>
    </citation>
    <scope>NUCLEOTIDE SEQUENCE [LARGE SCALE GENOMIC DNA]</scope>
    <source>
        <strain evidence="5">ATCC 49049 / DSM 4359 / NBRC 107923 / NS-E</strain>
    </source>
</reference>
<comment type="similarity">
    <text evidence="3">Belongs to the glycosyl hydrolase 130 family.</text>
</comment>